<dbReference type="OrthoDB" id="7769646at2"/>
<dbReference type="InterPro" id="IPR000182">
    <property type="entry name" value="GNAT_dom"/>
</dbReference>
<name>A0A1N7QAQ1_9RHOB</name>
<dbReference type="STRING" id="1086013.SAMN05421774_10858"/>
<gene>
    <name evidence="2" type="ORF">SAMN05421774_10858</name>
</gene>
<dbReference type="GO" id="GO:0016747">
    <property type="term" value="F:acyltransferase activity, transferring groups other than amino-acyl groups"/>
    <property type="evidence" value="ECO:0007669"/>
    <property type="project" value="InterPro"/>
</dbReference>
<organism evidence="2 3">
    <name type="scientific">Gemmobacter megaterium</name>
    <dbReference type="NCBI Taxonomy" id="1086013"/>
    <lineage>
        <taxon>Bacteria</taxon>
        <taxon>Pseudomonadati</taxon>
        <taxon>Pseudomonadota</taxon>
        <taxon>Alphaproteobacteria</taxon>
        <taxon>Rhodobacterales</taxon>
        <taxon>Paracoccaceae</taxon>
        <taxon>Gemmobacter</taxon>
    </lineage>
</organism>
<sequence length="152" mass="16508">MHFSRMDQTRLLETALHLTHSTGWRADVVAWGIYDAPDGDLLGVAVFQNMDVNGAEFHFGLAPGRRLTRGIIESLIAMATHPRGMNLPRLFAHIAADNRAAQAAALKCGASFEYRIRGGLRGGRDAIVMVLERGDALQRTADDATDPAVRGV</sequence>
<dbReference type="InterPro" id="IPR016181">
    <property type="entry name" value="Acyl_CoA_acyltransferase"/>
</dbReference>
<accession>A0A1N7QAQ1</accession>
<proteinExistence type="predicted"/>
<protein>
    <submittedName>
        <fullName evidence="2">Acetyltransferase (GNAT) domain-containing protein</fullName>
    </submittedName>
</protein>
<keyword evidence="3" id="KW-1185">Reference proteome</keyword>
<dbReference type="Gene3D" id="3.40.630.30">
    <property type="match status" value="1"/>
</dbReference>
<dbReference type="EMBL" id="FTOT01000008">
    <property type="protein sequence ID" value="SIT19968.1"/>
    <property type="molecule type" value="Genomic_DNA"/>
</dbReference>
<dbReference type="AlphaFoldDB" id="A0A1N7QAQ1"/>
<evidence type="ECO:0000313" key="3">
    <source>
        <dbReference type="Proteomes" id="UP000186141"/>
    </source>
</evidence>
<dbReference type="SUPFAM" id="SSF55729">
    <property type="entry name" value="Acyl-CoA N-acyltransferases (Nat)"/>
    <property type="match status" value="1"/>
</dbReference>
<keyword evidence="2" id="KW-0808">Transferase</keyword>
<dbReference type="RefSeq" id="WP_083701337.1">
    <property type="nucleotide sequence ID" value="NZ_BMEH01000008.1"/>
</dbReference>
<evidence type="ECO:0000313" key="2">
    <source>
        <dbReference type="EMBL" id="SIT19968.1"/>
    </source>
</evidence>
<dbReference type="Pfam" id="PF13302">
    <property type="entry name" value="Acetyltransf_3"/>
    <property type="match status" value="1"/>
</dbReference>
<dbReference type="Proteomes" id="UP000186141">
    <property type="component" value="Unassembled WGS sequence"/>
</dbReference>
<evidence type="ECO:0000259" key="1">
    <source>
        <dbReference type="Pfam" id="PF13302"/>
    </source>
</evidence>
<reference evidence="2 3" key="1">
    <citation type="submission" date="2017-01" db="EMBL/GenBank/DDBJ databases">
        <authorList>
            <person name="Mah S.A."/>
            <person name="Swanson W.J."/>
            <person name="Moy G.W."/>
            <person name="Vacquier V.D."/>
        </authorList>
    </citation>
    <scope>NUCLEOTIDE SEQUENCE [LARGE SCALE GENOMIC DNA]</scope>
    <source>
        <strain evidence="2 3">DSM 26375</strain>
    </source>
</reference>
<feature type="domain" description="N-acetyltransferase" evidence="1">
    <location>
        <begin position="9"/>
        <end position="110"/>
    </location>
</feature>